<gene>
    <name evidence="5" type="primary">LOC100367177</name>
</gene>
<dbReference type="Gene3D" id="3.40.50.300">
    <property type="entry name" value="P-loop containing nucleotide triphosphate hydrolases"/>
    <property type="match status" value="1"/>
</dbReference>
<dbReference type="GeneID" id="100367177"/>
<evidence type="ECO:0000259" key="3">
    <source>
        <dbReference type="Pfam" id="PF00685"/>
    </source>
</evidence>
<dbReference type="SUPFAM" id="SSF52540">
    <property type="entry name" value="P-loop containing nucleoside triphosphate hydrolases"/>
    <property type="match status" value="1"/>
</dbReference>
<keyword evidence="4" id="KW-1185">Reference proteome</keyword>
<evidence type="ECO:0000256" key="1">
    <source>
        <dbReference type="ARBA" id="ARBA00005771"/>
    </source>
</evidence>
<organism evidence="4 5">
    <name type="scientific">Saccoglossus kowalevskii</name>
    <name type="common">Acorn worm</name>
    <dbReference type="NCBI Taxonomy" id="10224"/>
    <lineage>
        <taxon>Eukaryota</taxon>
        <taxon>Metazoa</taxon>
        <taxon>Hemichordata</taxon>
        <taxon>Enteropneusta</taxon>
        <taxon>Harrimaniidae</taxon>
        <taxon>Saccoglossus</taxon>
    </lineage>
</organism>
<protein>
    <submittedName>
        <fullName evidence="5">Sulfotransferase 1C4-like</fullName>
    </submittedName>
</protein>
<dbReference type="Proteomes" id="UP000694865">
    <property type="component" value="Unplaced"/>
</dbReference>
<dbReference type="InterPro" id="IPR000863">
    <property type="entry name" value="Sulfotransferase_dom"/>
</dbReference>
<proteinExistence type="inferred from homology"/>
<accession>A0ABM0GWU9</accession>
<dbReference type="RefSeq" id="XP_002739100.1">
    <property type="nucleotide sequence ID" value="XM_002739054.2"/>
</dbReference>
<dbReference type="InterPro" id="IPR027417">
    <property type="entry name" value="P-loop_NTPase"/>
</dbReference>
<comment type="similarity">
    <text evidence="1">Belongs to the sulfotransferase 1 family.</text>
</comment>
<dbReference type="PANTHER" id="PTHR11783">
    <property type="entry name" value="SULFOTRANSFERASE SULT"/>
    <property type="match status" value="1"/>
</dbReference>
<evidence type="ECO:0000313" key="5">
    <source>
        <dbReference type="RefSeq" id="XP_002739100.1"/>
    </source>
</evidence>
<feature type="domain" description="Sulfotransferase" evidence="3">
    <location>
        <begin position="27"/>
        <end position="299"/>
    </location>
</feature>
<evidence type="ECO:0000313" key="4">
    <source>
        <dbReference type="Proteomes" id="UP000694865"/>
    </source>
</evidence>
<keyword evidence="2" id="KW-0808">Transferase</keyword>
<reference evidence="5" key="1">
    <citation type="submission" date="2025-08" db="UniProtKB">
        <authorList>
            <consortium name="RefSeq"/>
        </authorList>
    </citation>
    <scope>IDENTIFICATION</scope>
    <source>
        <tissue evidence="5">Testes</tissue>
    </source>
</reference>
<name>A0ABM0GWU9_SACKO</name>
<evidence type="ECO:0000256" key="2">
    <source>
        <dbReference type="ARBA" id="ARBA00022679"/>
    </source>
</evidence>
<dbReference type="Pfam" id="PF00685">
    <property type="entry name" value="Sulfotransfer_1"/>
    <property type="match status" value="1"/>
</dbReference>
<sequence length="308" mass="35406">MVDAETIANSKTDLQVEKIRNFQVRTDDIFVVTYPKSGTTWMKEIVPLVLNGGDTEIIKGTPSDVRVPYLDFVLSSDPELQRLVVGFGLPEGFDLNTTESPRVMASHLHAKYLPKQIEEKKPKVIYVTRNPKDVAVSCFHFVQKELPVVNEKPYESFSTFLTDFVKAKNGTQTVLYDGTLWKDHVLHWWNRRHESNVLFLTYENMKRDLAGNVRKIASFLEAKLDDDAVDRIAHHCCFESMKNNPMALKSKYCSNVLKVDPGKSSPFVRKGKVGGWKEYFTVADNEHFNELYKEWTKDCDIDLQFELS</sequence>